<dbReference type="GO" id="GO:0005737">
    <property type="term" value="C:cytoplasm"/>
    <property type="evidence" value="ECO:0007669"/>
    <property type="project" value="UniProtKB-SubCell"/>
</dbReference>
<proteinExistence type="inferred from homology"/>
<dbReference type="EMBL" id="DSAC01000060">
    <property type="protein sequence ID" value="HHO73967.1"/>
    <property type="molecule type" value="Genomic_DNA"/>
</dbReference>
<protein>
    <recommendedName>
        <fullName evidence="8">Phosphate-specific transport system accessory protein PhoU</fullName>
    </recommendedName>
</protein>
<evidence type="ECO:0000256" key="5">
    <source>
        <dbReference type="ARBA" id="ARBA00022490"/>
    </source>
</evidence>
<accession>A0A7C5SWY0</accession>
<evidence type="ECO:0000256" key="8">
    <source>
        <dbReference type="PIRNR" id="PIRNR003107"/>
    </source>
</evidence>
<comment type="subcellular location">
    <subcellularLocation>
        <location evidence="1 8">Cytoplasm</location>
    </subcellularLocation>
</comment>
<dbReference type="PIRSF" id="PIRSF003107">
    <property type="entry name" value="PhoU"/>
    <property type="match status" value="1"/>
</dbReference>
<dbReference type="Gene3D" id="1.20.58.220">
    <property type="entry name" value="Phosphate transport system protein phou homolog 2, domain 2"/>
    <property type="match status" value="2"/>
</dbReference>
<dbReference type="PANTHER" id="PTHR42930">
    <property type="entry name" value="PHOSPHATE-SPECIFIC TRANSPORT SYSTEM ACCESSORY PROTEIN PHOU"/>
    <property type="match status" value="1"/>
</dbReference>
<evidence type="ECO:0000256" key="4">
    <source>
        <dbReference type="ARBA" id="ARBA00022448"/>
    </source>
</evidence>
<comment type="caution">
    <text evidence="10">The sequence shown here is derived from an EMBL/GenBank/DDBJ whole genome shotgun (WGS) entry which is preliminary data.</text>
</comment>
<reference evidence="10" key="1">
    <citation type="journal article" date="2020" name="mSystems">
        <title>Genome- and Community-Level Interaction Insights into Carbon Utilization and Element Cycling Functions of Hydrothermarchaeota in Hydrothermal Sediment.</title>
        <authorList>
            <person name="Zhou Z."/>
            <person name="Liu Y."/>
            <person name="Xu W."/>
            <person name="Pan J."/>
            <person name="Luo Z.H."/>
            <person name="Li M."/>
        </authorList>
    </citation>
    <scope>NUCLEOTIDE SEQUENCE [LARGE SCALE GENOMIC DNA]</scope>
    <source>
        <strain evidence="10">SpSt-114</strain>
    </source>
</reference>
<keyword evidence="6 8" id="KW-0592">Phosphate transport</keyword>
<gene>
    <name evidence="10" type="primary">phoU</name>
    <name evidence="10" type="ORF">ENN04_04930</name>
</gene>
<evidence type="ECO:0000259" key="9">
    <source>
        <dbReference type="Pfam" id="PF01895"/>
    </source>
</evidence>
<evidence type="ECO:0000256" key="3">
    <source>
        <dbReference type="ARBA" id="ARBA00011738"/>
    </source>
</evidence>
<keyword evidence="5 8" id="KW-0963">Cytoplasm</keyword>
<dbReference type="InterPro" id="IPR026022">
    <property type="entry name" value="PhoU_dom"/>
</dbReference>
<dbReference type="GO" id="GO:0030643">
    <property type="term" value="P:intracellular phosphate ion homeostasis"/>
    <property type="evidence" value="ECO:0007669"/>
    <property type="project" value="InterPro"/>
</dbReference>
<feature type="domain" description="PhoU" evidence="9">
    <location>
        <begin position="14"/>
        <end position="101"/>
    </location>
</feature>
<dbReference type="FunFam" id="1.20.58.220:FF:000004">
    <property type="entry name" value="Phosphate-specific transport system accessory protein PhoU"/>
    <property type="match status" value="1"/>
</dbReference>
<dbReference type="GO" id="GO:0006817">
    <property type="term" value="P:phosphate ion transport"/>
    <property type="evidence" value="ECO:0007669"/>
    <property type="project" value="UniProtKB-KW"/>
</dbReference>
<sequence>MKLHAEIEETKQLVLKMAELVRTTVEKAIDSLNKQDINLAEEIIKGDDAIDQLEVEIERRCIRMIALYQPEAVDLRLIMGMYKVVSDLERIGDEAENIAERSILLAQEPPLKPYVNLTLMANTVKTMIEDAVISFFHRDVELAKKVIERDDMVDELYHQLERELITYVMEDPRNIKRVISLSFVARHFERMADHAENIAEMAIYWSEGELIKHQHIVERKAKEEKAE</sequence>
<dbReference type="InterPro" id="IPR028366">
    <property type="entry name" value="PhoU"/>
</dbReference>
<dbReference type="Pfam" id="PF01895">
    <property type="entry name" value="PhoU"/>
    <property type="match status" value="2"/>
</dbReference>
<comment type="subunit">
    <text evidence="3 8">Homodimer.</text>
</comment>
<evidence type="ECO:0000256" key="6">
    <source>
        <dbReference type="ARBA" id="ARBA00022592"/>
    </source>
</evidence>
<dbReference type="NCBIfam" id="TIGR02135">
    <property type="entry name" value="phoU_full"/>
    <property type="match status" value="1"/>
</dbReference>
<organism evidence="10">
    <name type="scientific">Thermocrinis ruber</name>
    <dbReference type="NCBI Taxonomy" id="75906"/>
    <lineage>
        <taxon>Bacteria</taxon>
        <taxon>Pseudomonadati</taxon>
        <taxon>Aquificota</taxon>
        <taxon>Aquificia</taxon>
        <taxon>Aquificales</taxon>
        <taxon>Aquificaceae</taxon>
        <taxon>Thermocrinis</taxon>
    </lineage>
</organism>
<keyword evidence="4 8" id="KW-0813">Transport</keyword>
<dbReference type="GO" id="GO:0045936">
    <property type="term" value="P:negative regulation of phosphate metabolic process"/>
    <property type="evidence" value="ECO:0007669"/>
    <property type="project" value="InterPro"/>
</dbReference>
<comment type="similarity">
    <text evidence="2 8">Belongs to the PhoU family.</text>
</comment>
<evidence type="ECO:0000256" key="1">
    <source>
        <dbReference type="ARBA" id="ARBA00004496"/>
    </source>
</evidence>
<evidence type="ECO:0000256" key="7">
    <source>
        <dbReference type="ARBA" id="ARBA00056181"/>
    </source>
</evidence>
<dbReference type="AlphaFoldDB" id="A0A7C5SWY0"/>
<dbReference type="InterPro" id="IPR038078">
    <property type="entry name" value="PhoU-like_sf"/>
</dbReference>
<dbReference type="PANTHER" id="PTHR42930:SF3">
    <property type="entry name" value="PHOSPHATE-SPECIFIC TRANSPORT SYSTEM ACCESSORY PROTEIN PHOU"/>
    <property type="match status" value="1"/>
</dbReference>
<dbReference type="SUPFAM" id="SSF109755">
    <property type="entry name" value="PhoU-like"/>
    <property type="match status" value="1"/>
</dbReference>
<feature type="domain" description="PhoU" evidence="9">
    <location>
        <begin position="118"/>
        <end position="201"/>
    </location>
</feature>
<name>A0A7C5SWY0_9AQUI</name>
<comment type="function">
    <text evidence="7 8">Plays a role in the regulation of phosphate uptake.</text>
</comment>
<evidence type="ECO:0000313" key="10">
    <source>
        <dbReference type="EMBL" id="HHO73967.1"/>
    </source>
</evidence>
<evidence type="ECO:0000256" key="2">
    <source>
        <dbReference type="ARBA" id="ARBA00008107"/>
    </source>
</evidence>